<evidence type="ECO:0000259" key="2">
    <source>
        <dbReference type="Pfam" id="PF04784"/>
    </source>
</evidence>
<feature type="region of interest" description="Disordered" evidence="1">
    <location>
        <begin position="1"/>
        <end position="36"/>
    </location>
</feature>
<reference evidence="3" key="2">
    <citation type="submission" date="2020-02" db="EMBL/GenBank/DDBJ databases">
        <title>Flavobacterium profundi sp. nov., isolated from a deep-sea seamount.</title>
        <authorList>
            <person name="Zhang D.-C."/>
        </authorList>
    </citation>
    <scope>NUCLEOTIDE SEQUENCE</scope>
    <source>
        <strain evidence="3">EC11</strain>
    </source>
</reference>
<organism evidence="3 4">
    <name type="scientific">Flavobacterium jejuense</name>
    <dbReference type="NCBI Taxonomy" id="1544455"/>
    <lineage>
        <taxon>Bacteria</taxon>
        <taxon>Pseudomonadati</taxon>
        <taxon>Bacteroidota</taxon>
        <taxon>Flavobacteriia</taxon>
        <taxon>Flavobacteriales</taxon>
        <taxon>Flavobacteriaceae</taxon>
        <taxon>Flavobacterium</taxon>
    </lineage>
</organism>
<sequence length="271" mass="31195">MGSSKTNTIPEGVKNVDSKESLENSKKEKVGKSQTTEEIINEPEVVKEIIEEKVESVDIDHSEWNALLKKNVSNTGNVNYRGFIRDKAMLENYLNTLATKIPDETWSKNAKLAYWINVYNAFTVKLIVDNYPIKSIKDISNPWEKKFFTLEGSNYSLEQVENEILRKMNEPRIHFAINCASYSCPNLANQAYTSNTMERQLTDASKKFINDSSKNNISENEIKISEIFNWFSKDFKNTNTSVIDFLNKYSATKISNEAKVSYLDYNWSLNE</sequence>
<dbReference type="EMBL" id="VEVQ02000012">
    <property type="protein sequence ID" value="NHN27228.1"/>
    <property type="molecule type" value="Genomic_DNA"/>
</dbReference>
<keyword evidence="4" id="KW-1185">Reference proteome</keyword>
<dbReference type="Pfam" id="PF04784">
    <property type="entry name" value="DUF547"/>
    <property type="match status" value="1"/>
</dbReference>
<dbReference type="PANTHER" id="PTHR46361:SF3">
    <property type="entry name" value="ELECTRON CARRIER_ PROTEIN DISULFIDE OXIDOREDUCTASE"/>
    <property type="match status" value="1"/>
</dbReference>
<dbReference type="Proteomes" id="UP000817854">
    <property type="component" value="Unassembled WGS sequence"/>
</dbReference>
<dbReference type="PANTHER" id="PTHR46361">
    <property type="entry name" value="ELECTRON CARRIER/ PROTEIN DISULFIDE OXIDOREDUCTASE"/>
    <property type="match status" value="1"/>
</dbReference>
<feature type="domain" description="DUF547" evidence="2">
    <location>
        <begin position="105"/>
        <end position="209"/>
    </location>
</feature>
<reference evidence="3" key="1">
    <citation type="submission" date="2019-05" db="EMBL/GenBank/DDBJ databases">
        <authorList>
            <person name="Lianzixin W."/>
        </authorList>
    </citation>
    <scope>NUCLEOTIDE SEQUENCE</scope>
    <source>
        <strain evidence="3">EC11</strain>
    </source>
</reference>
<feature type="compositionally biased region" description="Basic and acidic residues" evidence="1">
    <location>
        <begin position="14"/>
        <end position="31"/>
    </location>
</feature>
<protein>
    <submittedName>
        <fullName evidence="3">DUF547 domain-containing protein</fullName>
    </submittedName>
</protein>
<comment type="caution">
    <text evidence="3">The sequence shown here is derived from an EMBL/GenBank/DDBJ whole genome shotgun (WGS) entry which is preliminary data.</text>
</comment>
<accession>A0ABX0IUS6</accession>
<dbReference type="InterPro" id="IPR006869">
    <property type="entry name" value="DUF547"/>
</dbReference>
<evidence type="ECO:0000313" key="3">
    <source>
        <dbReference type="EMBL" id="NHN27228.1"/>
    </source>
</evidence>
<proteinExistence type="predicted"/>
<gene>
    <name evidence="3" type="ORF">FIA58_016215</name>
</gene>
<evidence type="ECO:0000313" key="4">
    <source>
        <dbReference type="Proteomes" id="UP000817854"/>
    </source>
</evidence>
<evidence type="ECO:0000256" key="1">
    <source>
        <dbReference type="SAM" id="MobiDB-lite"/>
    </source>
</evidence>
<name>A0ABX0IUS6_9FLAO</name>